<accession>A0A1H6AG15</accession>
<evidence type="ECO:0000313" key="1">
    <source>
        <dbReference type="EMBL" id="SEG47180.1"/>
    </source>
</evidence>
<dbReference type="Proteomes" id="UP000236731">
    <property type="component" value="Unassembled WGS sequence"/>
</dbReference>
<sequence length="126" mass="14300">MDKQESIPLTLIEKMHRHAEDQAKLLANVLASEEIQEQTCAPVLNKLVDQLLEFNDNFEIHFPETAADAEPLLPALQQLISTLETILEQVAVLEDTEDIVGILEELTLETDQAKDYYQDLEGLRRS</sequence>
<keyword evidence="2" id="KW-1185">Reference proteome</keyword>
<gene>
    <name evidence="1" type="ORF">SAMN05421877_108115</name>
</gene>
<dbReference type="RefSeq" id="WP_103906799.1">
    <property type="nucleotide sequence ID" value="NZ_CP049246.1"/>
</dbReference>
<dbReference type="AlphaFoldDB" id="A0A1H6AG15"/>
<protein>
    <submittedName>
        <fullName evidence="1">Uncharacterized protein</fullName>
    </submittedName>
</protein>
<name>A0A1H6AG15_9SPHI</name>
<dbReference type="EMBL" id="FNUT01000008">
    <property type="protein sequence ID" value="SEG47180.1"/>
    <property type="molecule type" value="Genomic_DNA"/>
</dbReference>
<organism evidence="1 2">
    <name type="scientific">Sphingobacterium lactis</name>
    <dbReference type="NCBI Taxonomy" id="797291"/>
    <lineage>
        <taxon>Bacteria</taxon>
        <taxon>Pseudomonadati</taxon>
        <taxon>Bacteroidota</taxon>
        <taxon>Sphingobacteriia</taxon>
        <taxon>Sphingobacteriales</taxon>
        <taxon>Sphingobacteriaceae</taxon>
        <taxon>Sphingobacterium</taxon>
    </lineage>
</organism>
<proteinExistence type="predicted"/>
<evidence type="ECO:0000313" key="2">
    <source>
        <dbReference type="Proteomes" id="UP000236731"/>
    </source>
</evidence>
<reference evidence="2" key="1">
    <citation type="submission" date="2016-10" db="EMBL/GenBank/DDBJ databases">
        <authorList>
            <person name="Varghese N."/>
            <person name="Submissions S."/>
        </authorList>
    </citation>
    <scope>NUCLEOTIDE SEQUENCE [LARGE SCALE GENOMIC DNA]</scope>
    <source>
        <strain evidence="2">DSM 22361</strain>
    </source>
</reference>